<dbReference type="EMBL" id="OB664617">
    <property type="protein sequence ID" value="CAD7232393.1"/>
    <property type="molecule type" value="Genomic_DNA"/>
</dbReference>
<feature type="transmembrane region" description="Helical" evidence="13">
    <location>
        <begin position="7"/>
        <end position="28"/>
    </location>
</feature>
<feature type="transmembrane region" description="Helical" evidence="13">
    <location>
        <begin position="203"/>
        <end position="224"/>
    </location>
</feature>
<keyword evidence="8 13" id="KW-0256">Endoplasmic reticulum</keyword>
<dbReference type="GO" id="GO:0005789">
    <property type="term" value="C:endoplasmic reticulum membrane"/>
    <property type="evidence" value="ECO:0007669"/>
    <property type="project" value="UniProtKB-SubCell"/>
</dbReference>
<reference evidence="14" key="1">
    <citation type="submission" date="2020-11" db="EMBL/GenBank/DDBJ databases">
        <authorList>
            <person name="Tran Van P."/>
        </authorList>
    </citation>
    <scope>NUCLEOTIDE SEQUENCE</scope>
</reference>
<organism evidence="14">
    <name type="scientific">Cyprideis torosa</name>
    <dbReference type="NCBI Taxonomy" id="163714"/>
    <lineage>
        <taxon>Eukaryota</taxon>
        <taxon>Metazoa</taxon>
        <taxon>Ecdysozoa</taxon>
        <taxon>Arthropoda</taxon>
        <taxon>Crustacea</taxon>
        <taxon>Oligostraca</taxon>
        <taxon>Ostracoda</taxon>
        <taxon>Podocopa</taxon>
        <taxon>Podocopida</taxon>
        <taxon>Cytherocopina</taxon>
        <taxon>Cytheroidea</taxon>
        <taxon>Cytherideidae</taxon>
        <taxon>Cyprideis</taxon>
    </lineage>
</organism>
<evidence type="ECO:0000256" key="8">
    <source>
        <dbReference type="ARBA" id="ARBA00022824"/>
    </source>
</evidence>
<evidence type="ECO:0000256" key="3">
    <source>
        <dbReference type="ARBA" id="ARBA00011071"/>
    </source>
</evidence>
<comment type="pathway">
    <text evidence="2 13">Glycolipid biosynthesis; glycosylphosphatidylinositol-anchor biosynthesis.</text>
</comment>
<comment type="function">
    <text evidence="11 13">Catalytic subunit of the glycosylphosphatidylinositol-mannosyltransferase I complex which catalyzes the transfer of the first mannose, via an alpha-1,4 bond from a dolichol-phosphate-mannose (Dol-P-Man) to the glucosaminyl acyl phosphatidylinositol (GlcN-(acyl)PI) intermediate to generate alpha-D-Man-(1-&gt;4)-alpha-D-GlcN-(1-&gt;6)-(1-radyl,2-acyl-sn-glycero-3-phospho)-2-acyl-inositol and participates in the sixth step of the glycosylphosphatidylinositol-anchor biosynthesis.</text>
</comment>
<dbReference type="AlphaFoldDB" id="A0A7R8ZQ95"/>
<dbReference type="GO" id="GO:0006506">
    <property type="term" value="P:GPI anchor biosynthetic process"/>
    <property type="evidence" value="ECO:0007669"/>
    <property type="project" value="UniProtKB-UniPathway"/>
</dbReference>
<feature type="transmembrane region" description="Helical" evidence="13">
    <location>
        <begin position="69"/>
        <end position="89"/>
    </location>
</feature>
<dbReference type="GO" id="GO:0004376">
    <property type="term" value="F:GPI mannosyltransferase activity"/>
    <property type="evidence" value="ECO:0007669"/>
    <property type="project" value="InterPro"/>
</dbReference>
<keyword evidence="6 13" id="KW-0808">Transferase</keyword>
<gene>
    <name evidence="14" type="ORF">CTOB1V02_LOCUS10229</name>
</gene>
<dbReference type="OrthoDB" id="3821113at2759"/>
<evidence type="ECO:0000256" key="5">
    <source>
        <dbReference type="ARBA" id="ARBA00022676"/>
    </source>
</evidence>
<evidence type="ECO:0000256" key="13">
    <source>
        <dbReference type="RuleBase" id="RU365064"/>
    </source>
</evidence>
<sequence>MSSFDRFTYCHLGLGLVIRLAAILWARYQDAAVLVKYTDIDYSVFTDAARHVVEGESPYLRHTYRYTPLIAWLMAPNVILFHDFGKVLFSVSDIVMAAMLKDISGHPRSYWLWLYNPLSIVISTRGSADSVVALVVVAILMSHYRGKVWWTGALLGVAIHLKLYPVVYAVPLYLSWSTKDEGDQGVLRSLLERMCRKPNLHQWALAVSCLVSLTALTSLFYALYGWDFLQHTYFYHLTRVDRTHNMSPYFYALYLQPSLLTSLLPFLPQAVLCAAAGLFLHQDLNLAVFLQTVFFVTYNKVVTSQYFIWYLSLLPLILPYVHLSFMYLFTLAAIWLFAQGSCLLPAYFLEFQGRNAFLYIWVEGLAFLAANVGVTVKLIQHYRFYTIVTTSAEAAQKKED</sequence>
<proteinExistence type="inferred from homology"/>
<dbReference type="InterPro" id="IPR007704">
    <property type="entry name" value="PIG-M"/>
</dbReference>
<dbReference type="PANTHER" id="PTHR12886:SF0">
    <property type="entry name" value="GPI MANNOSYLTRANSFERASE 1"/>
    <property type="match status" value="1"/>
</dbReference>
<keyword evidence="4 13" id="KW-0337">GPI-anchor biosynthesis</keyword>
<dbReference type="GO" id="GO:0051751">
    <property type="term" value="F:alpha-1,4-mannosyltransferase activity"/>
    <property type="evidence" value="ECO:0007669"/>
    <property type="project" value="InterPro"/>
</dbReference>
<dbReference type="PANTHER" id="PTHR12886">
    <property type="entry name" value="PIG-M MANNOSYLTRANSFERASE"/>
    <property type="match status" value="1"/>
</dbReference>
<keyword evidence="5 13" id="KW-0328">Glycosyltransferase</keyword>
<dbReference type="Pfam" id="PF05007">
    <property type="entry name" value="Mannosyl_trans"/>
    <property type="match status" value="1"/>
</dbReference>
<keyword evidence="9 13" id="KW-1133">Transmembrane helix</keyword>
<dbReference type="UniPathway" id="UPA00196"/>
<evidence type="ECO:0000256" key="2">
    <source>
        <dbReference type="ARBA" id="ARBA00004687"/>
    </source>
</evidence>
<evidence type="ECO:0000313" key="14">
    <source>
        <dbReference type="EMBL" id="CAD7232393.1"/>
    </source>
</evidence>
<evidence type="ECO:0000256" key="11">
    <source>
        <dbReference type="ARBA" id="ARBA00093408"/>
    </source>
</evidence>
<dbReference type="EC" id="2.4.1.-" evidence="13"/>
<accession>A0A7R8ZQ95</accession>
<evidence type="ECO:0000256" key="6">
    <source>
        <dbReference type="ARBA" id="ARBA00022679"/>
    </source>
</evidence>
<comment type="similarity">
    <text evidence="3 13">Belongs to the PIGM family.</text>
</comment>
<feature type="transmembrane region" description="Helical" evidence="13">
    <location>
        <begin position="327"/>
        <end position="349"/>
    </location>
</feature>
<evidence type="ECO:0000256" key="10">
    <source>
        <dbReference type="ARBA" id="ARBA00023136"/>
    </source>
</evidence>
<evidence type="ECO:0000256" key="9">
    <source>
        <dbReference type="ARBA" id="ARBA00022989"/>
    </source>
</evidence>
<comment type="subcellular location">
    <subcellularLocation>
        <location evidence="1 13">Endoplasmic reticulum membrane</location>
        <topology evidence="1 13">Multi-pass membrane protein</topology>
    </subcellularLocation>
</comment>
<keyword evidence="7 13" id="KW-0812">Transmembrane</keyword>
<feature type="transmembrane region" description="Helical" evidence="13">
    <location>
        <begin position="148"/>
        <end position="170"/>
    </location>
</feature>
<name>A0A7R8ZQ95_9CRUS</name>
<feature type="transmembrane region" description="Helical" evidence="13">
    <location>
        <begin position="356"/>
        <end position="376"/>
    </location>
</feature>
<feature type="transmembrane region" description="Helical" evidence="13">
    <location>
        <begin position="259"/>
        <end position="280"/>
    </location>
</feature>
<evidence type="ECO:0000256" key="4">
    <source>
        <dbReference type="ARBA" id="ARBA00022502"/>
    </source>
</evidence>
<protein>
    <recommendedName>
        <fullName evidence="12 13">GPI alpha-1,4-mannosyltransferase I, catalytic subunit</fullName>
        <ecNumber evidence="13">2.4.1.-</ecNumber>
    </recommendedName>
    <alternativeName>
        <fullName evidence="13">GPI mannosyltransferase I</fullName>
    </alternativeName>
</protein>
<dbReference type="GO" id="GO:1990529">
    <property type="term" value="C:glycosylphosphatidylinositol-mannosyltransferase I complex"/>
    <property type="evidence" value="ECO:0007669"/>
    <property type="project" value="TreeGrafter"/>
</dbReference>
<keyword evidence="10 13" id="KW-0472">Membrane</keyword>
<evidence type="ECO:0000256" key="1">
    <source>
        <dbReference type="ARBA" id="ARBA00004477"/>
    </source>
</evidence>
<evidence type="ECO:0000256" key="12">
    <source>
        <dbReference type="ARBA" id="ARBA00093608"/>
    </source>
</evidence>
<evidence type="ECO:0000256" key="7">
    <source>
        <dbReference type="ARBA" id="ARBA00022692"/>
    </source>
</evidence>